<name>A0A177JPR8_SPHYA</name>
<organism evidence="1 2">
    <name type="scientific">Sphingobium yanoikuyae</name>
    <name type="common">Sphingomonas yanoikuyae</name>
    <dbReference type="NCBI Taxonomy" id="13690"/>
    <lineage>
        <taxon>Bacteria</taxon>
        <taxon>Pseudomonadati</taxon>
        <taxon>Pseudomonadota</taxon>
        <taxon>Alphaproteobacteria</taxon>
        <taxon>Sphingomonadales</taxon>
        <taxon>Sphingomonadaceae</taxon>
        <taxon>Sphingobium</taxon>
    </lineage>
</organism>
<accession>A0A177JPR8</accession>
<evidence type="ECO:0000313" key="2">
    <source>
        <dbReference type="Proteomes" id="UP000077262"/>
    </source>
</evidence>
<protein>
    <submittedName>
        <fullName evidence="1">Uncharacterized protein</fullName>
    </submittedName>
</protein>
<reference evidence="1 2" key="1">
    <citation type="submission" date="2016-02" db="EMBL/GenBank/DDBJ databases">
        <authorList>
            <person name="Wen L."/>
            <person name="He K."/>
            <person name="Yang H."/>
        </authorList>
    </citation>
    <scope>NUCLEOTIDE SEQUENCE [LARGE SCALE GENOMIC DNA]</scope>
    <source>
        <strain evidence="1 2">CD09_2</strain>
    </source>
</reference>
<sequence length="124" mass="13765">MAIDAERGSFVKDEFRFIEKSAPDVLALKPDARIIELETNLDLAACEVLAVELLDEHKHVAQVYNITIEGVDFITPSDFVDSPVTVTCNFPDWPVSQTDKLTVVAVSHDYTSWTTTITARGPIK</sequence>
<comment type="caution">
    <text evidence="1">The sequence shown here is derived from an EMBL/GenBank/DDBJ whole genome shotgun (WGS) entry which is preliminary data.</text>
</comment>
<evidence type="ECO:0000313" key="1">
    <source>
        <dbReference type="EMBL" id="OAH42766.1"/>
    </source>
</evidence>
<dbReference type="OrthoDB" id="7473802at2"/>
<dbReference type="Proteomes" id="UP000077262">
    <property type="component" value="Unassembled WGS sequence"/>
</dbReference>
<dbReference type="AlphaFoldDB" id="A0A177JPR8"/>
<gene>
    <name evidence="1" type="ORF">AX777_05880</name>
</gene>
<dbReference type="EMBL" id="LSTR01000040">
    <property type="protein sequence ID" value="OAH42766.1"/>
    <property type="molecule type" value="Genomic_DNA"/>
</dbReference>
<dbReference type="RefSeq" id="WP_063976614.1">
    <property type="nucleotide sequence ID" value="NZ_LSTR01000040.1"/>
</dbReference>
<proteinExistence type="predicted"/>